<dbReference type="eggNOG" id="ENOG5032ZI3">
    <property type="taxonomic scope" value="Bacteria"/>
</dbReference>
<dbReference type="AlphaFoldDB" id="U5DHH2"/>
<reference evidence="1 2" key="1">
    <citation type="submission" date="2013-05" db="EMBL/GenBank/DDBJ databases">
        <title>Draft genome sequence of Rubidibacter lacunae KORDI 51-2.</title>
        <authorList>
            <person name="Choi D.H."/>
            <person name="Noh J.H."/>
            <person name="Kwon K.-K."/>
            <person name="Lee J.-H."/>
            <person name="Ryu J.-Y."/>
        </authorList>
    </citation>
    <scope>NUCLEOTIDE SEQUENCE [LARGE SCALE GENOMIC DNA]</scope>
    <source>
        <strain evidence="1 2">KORDI 51-2</strain>
    </source>
</reference>
<dbReference type="EMBL" id="ASSJ01000082">
    <property type="protein sequence ID" value="ERN40029.1"/>
    <property type="molecule type" value="Genomic_DNA"/>
</dbReference>
<accession>U5DHH2</accession>
<comment type="caution">
    <text evidence="1">The sequence shown here is derived from an EMBL/GenBank/DDBJ whole genome shotgun (WGS) entry which is preliminary data.</text>
</comment>
<sequence length="60" mass="6954">MTTHFIEAEIDLHSSPVELQRQIETELQKRGEPLRWAVTAVDPQRQKVRVEAIVTAESER</sequence>
<proteinExistence type="predicted"/>
<protein>
    <submittedName>
        <fullName evidence="1">Uncharacterized protein</fullName>
    </submittedName>
</protein>
<evidence type="ECO:0000313" key="1">
    <source>
        <dbReference type="EMBL" id="ERN40029.1"/>
    </source>
</evidence>
<dbReference type="RefSeq" id="WP_022609136.1">
    <property type="nucleotide sequence ID" value="NZ_ASSJ01000082.1"/>
</dbReference>
<organism evidence="1 2">
    <name type="scientific">Rubidibacter lacunae KORDI 51-2</name>
    <dbReference type="NCBI Taxonomy" id="582515"/>
    <lineage>
        <taxon>Bacteria</taxon>
        <taxon>Bacillati</taxon>
        <taxon>Cyanobacteriota</taxon>
        <taxon>Cyanophyceae</taxon>
        <taxon>Oscillatoriophycideae</taxon>
        <taxon>Chroococcales</taxon>
        <taxon>Aphanothecaceae</taxon>
        <taxon>Rubidibacter</taxon>
    </lineage>
</organism>
<keyword evidence="2" id="KW-1185">Reference proteome</keyword>
<dbReference type="STRING" id="582515.KR51_00035170"/>
<name>U5DHH2_9CHRO</name>
<dbReference type="OrthoDB" id="427348at2"/>
<evidence type="ECO:0000313" key="2">
    <source>
        <dbReference type="Proteomes" id="UP000016960"/>
    </source>
</evidence>
<dbReference type="Proteomes" id="UP000016960">
    <property type="component" value="Unassembled WGS sequence"/>
</dbReference>
<dbReference type="PATRIC" id="fig|582515.4.peg.3952"/>
<gene>
    <name evidence="1" type="ORF">KR51_00035170</name>
</gene>
<dbReference type="InParanoid" id="U5DHH2"/>